<evidence type="ECO:0000256" key="3">
    <source>
        <dbReference type="ARBA" id="ARBA00022723"/>
    </source>
</evidence>
<sequence>MIKIFHTKFFLTARGPRSAVSPRVHSGSCGLRAAGALVSGSVAHALSTAFTMVDRNEVAMSRVPILVILGATGSGKSRLSIELARRFSGEIISADSMQVYKSLDIVTAKVTPAERKAAPHHMLDIVDPLTNFSVIDFRDMALPIIDNLLARRKLPIVVGGTNYYIESLLWEILITDPKEPSVQDDSSATNPSASIENRSDDRYNVQVDRLNDGDDDDDETAPKRLKFDARIYDGSNEELHRRLMEVDPEMACKLHPNNRRKVIRSLEIFHQHGKTHSELLKAQRNAGGCGLGGPLRYPNSIILWLRCNKKVLDKRLNDRVDGMMEAGLVQELLDFHRGYNEQRIKSNTSPDYTKGIFQSIGFKEFHAYLILSEEERASEKGKKLLQQGVDDLKLVTRRYAKRQDKWVMNRLIRRGDRQVPPVYSLDCSDVTNWDSRVLEPAAAIISAILHGAKPEQRPLNENFENQKTTDSSTNICNYCKVCERVFIEEHQWQAHLKGAKHMKVLKKKKKITEDAQSQESQLISS</sequence>
<evidence type="ECO:0000313" key="10">
    <source>
        <dbReference type="EMBL" id="TGZ57423.1"/>
    </source>
</evidence>
<keyword evidence="7" id="KW-0067">ATP-binding</keyword>
<dbReference type="PROSITE" id="PS00028">
    <property type="entry name" value="ZINC_FINGER_C2H2_1"/>
    <property type="match status" value="1"/>
</dbReference>
<reference evidence="10 11" key="1">
    <citation type="journal article" date="2019" name="Philos. Trans. R. Soc. Lond., B, Biol. Sci.">
        <title>Ant behaviour and brain gene expression of defending hosts depend on the ecological success of the intruding social parasite.</title>
        <authorList>
            <person name="Kaur R."/>
            <person name="Stoldt M."/>
            <person name="Jongepier E."/>
            <person name="Feldmeyer B."/>
            <person name="Menzel F."/>
            <person name="Bornberg-Bauer E."/>
            <person name="Foitzik S."/>
        </authorList>
    </citation>
    <scope>NUCLEOTIDE SEQUENCE [LARGE SCALE GENOMIC DNA]</scope>
    <source>
        <tissue evidence="10">Whole body</tissue>
    </source>
</reference>
<evidence type="ECO:0000256" key="7">
    <source>
        <dbReference type="ARBA" id="ARBA00022840"/>
    </source>
</evidence>
<dbReference type="AlphaFoldDB" id="A0A4S2L3X1"/>
<feature type="region of interest" description="Disordered" evidence="8">
    <location>
        <begin position="180"/>
        <end position="222"/>
    </location>
</feature>
<dbReference type="Proteomes" id="UP000310200">
    <property type="component" value="Unassembled WGS sequence"/>
</dbReference>
<dbReference type="HAMAP" id="MF_00185">
    <property type="entry name" value="IPP_trans"/>
    <property type="match status" value="1"/>
</dbReference>
<dbReference type="SUPFAM" id="SSF52540">
    <property type="entry name" value="P-loop containing nucleoside triphosphate hydrolases"/>
    <property type="match status" value="2"/>
</dbReference>
<keyword evidence="3" id="KW-0479">Metal-binding</keyword>
<dbReference type="InterPro" id="IPR022755">
    <property type="entry name" value="Znf_C2H2_jaz"/>
</dbReference>
<dbReference type="GO" id="GO:0005524">
    <property type="term" value="F:ATP binding"/>
    <property type="evidence" value="ECO:0007669"/>
    <property type="project" value="UniProtKB-KW"/>
</dbReference>
<dbReference type="InterPro" id="IPR013087">
    <property type="entry name" value="Znf_C2H2_type"/>
</dbReference>
<dbReference type="GO" id="GO:0052381">
    <property type="term" value="F:tRNA dimethylallyltransferase activity"/>
    <property type="evidence" value="ECO:0007669"/>
    <property type="project" value="InterPro"/>
</dbReference>
<comment type="caution">
    <text evidence="10">The sequence shown here is derived from an EMBL/GenBank/DDBJ whole genome shotgun (WGS) entry which is preliminary data.</text>
</comment>
<name>A0A4S2L3X1_9HYME</name>
<comment type="similarity">
    <text evidence="1">Belongs to the IPP transferase family.</text>
</comment>
<accession>A0A4S2L3X1</accession>
<keyword evidence="6" id="KW-0862">Zinc</keyword>
<gene>
    <name evidence="10" type="ORF">DBV15_05803</name>
</gene>
<keyword evidence="2 10" id="KW-0808">Transferase</keyword>
<dbReference type="InterPro" id="IPR027417">
    <property type="entry name" value="P-loop_NTPase"/>
</dbReference>
<organism evidence="10 11">
    <name type="scientific">Temnothorax longispinosus</name>
    <dbReference type="NCBI Taxonomy" id="300112"/>
    <lineage>
        <taxon>Eukaryota</taxon>
        <taxon>Metazoa</taxon>
        <taxon>Ecdysozoa</taxon>
        <taxon>Arthropoda</taxon>
        <taxon>Hexapoda</taxon>
        <taxon>Insecta</taxon>
        <taxon>Pterygota</taxon>
        <taxon>Neoptera</taxon>
        <taxon>Endopterygota</taxon>
        <taxon>Hymenoptera</taxon>
        <taxon>Apocrita</taxon>
        <taxon>Aculeata</taxon>
        <taxon>Formicoidea</taxon>
        <taxon>Formicidae</taxon>
        <taxon>Myrmicinae</taxon>
        <taxon>Temnothorax</taxon>
    </lineage>
</organism>
<dbReference type="Gene3D" id="3.40.50.300">
    <property type="entry name" value="P-loop containing nucleotide triphosphate hydrolases"/>
    <property type="match status" value="1"/>
</dbReference>
<dbReference type="InterPro" id="IPR039657">
    <property type="entry name" value="Dimethylallyltransferase"/>
</dbReference>
<dbReference type="STRING" id="300112.A0A4S2L3X1"/>
<keyword evidence="11" id="KW-1185">Reference proteome</keyword>
<evidence type="ECO:0000256" key="8">
    <source>
        <dbReference type="SAM" id="MobiDB-lite"/>
    </source>
</evidence>
<keyword evidence="4" id="KW-0547">Nucleotide-binding</keyword>
<proteinExistence type="inferred from homology"/>
<evidence type="ECO:0000256" key="1">
    <source>
        <dbReference type="ARBA" id="ARBA00005842"/>
    </source>
</evidence>
<dbReference type="Gene3D" id="1.10.20.140">
    <property type="match status" value="1"/>
</dbReference>
<dbReference type="InterPro" id="IPR036236">
    <property type="entry name" value="Znf_C2H2_sf"/>
</dbReference>
<dbReference type="SUPFAM" id="SSF57667">
    <property type="entry name" value="beta-beta-alpha zinc fingers"/>
    <property type="match status" value="1"/>
</dbReference>
<dbReference type="PANTHER" id="PTHR11088:SF89">
    <property type="entry name" value="TRNA DIMETHYLALLYLTRANSFERASE"/>
    <property type="match status" value="1"/>
</dbReference>
<dbReference type="InterPro" id="IPR018022">
    <property type="entry name" value="IPT"/>
</dbReference>
<feature type="domain" description="C2H2-type" evidence="9">
    <location>
        <begin position="479"/>
        <end position="501"/>
    </location>
</feature>
<dbReference type="GO" id="GO:0005739">
    <property type="term" value="C:mitochondrion"/>
    <property type="evidence" value="ECO:0007669"/>
    <property type="project" value="TreeGrafter"/>
</dbReference>
<evidence type="ECO:0000256" key="2">
    <source>
        <dbReference type="ARBA" id="ARBA00022679"/>
    </source>
</evidence>
<keyword evidence="5" id="KW-0863">Zinc-finger</keyword>
<dbReference type="GO" id="GO:0006400">
    <property type="term" value="P:tRNA modification"/>
    <property type="evidence" value="ECO:0007669"/>
    <property type="project" value="TreeGrafter"/>
</dbReference>
<dbReference type="Pfam" id="PF12171">
    <property type="entry name" value="zf-C2H2_jaz"/>
    <property type="match status" value="1"/>
</dbReference>
<dbReference type="GO" id="GO:0008270">
    <property type="term" value="F:zinc ion binding"/>
    <property type="evidence" value="ECO:0007669"/>
    <property type="project" value="UniProtKB-KW"/>
</dbReference>
<dbReference type="EMBL" id="QBLH01000150">
    <property type="protein sequence ID" value="TGZ57423.1"/>
    <property type="molecule type" value="Genomic_DNA"/>
</dbReference>
<evidence type="ECO:0000313" key="11">
    <source>
        <dbReference type="Proteomes" id="UP000310200"/>
    </source>
</evidence>
<evidence type="ECO:0000256" key="5">
    <source>
        <dbReference type="ARBA" id="ARBA00022771"/>
    </source>
</evidence>
<dbReference type="Pfam" id="PF01715">
    <property type="entry name" value="IPPT"/>
    <property type="match status" value="1"/>
</dbReference>
<feature type="compositionally biased region" description="Polar residues" evidence="8">
    <location>
        <begin position="183"/>
        <end position="196"/>
    </location>
</feature>
<evidence type="ECO:0000256" key="6">
    <source>
        <dbReference type="ARBA" id="ARBA00022833"/>
    </source>
</evidence>
<dbReference type="PANTHER" id="PTHR11088">
    <property type="entry name" value="TRNA DIMETHYLALLYLTRANSFERASE"/>
    <property type="match status" value="1"/>
</dbReference>
<evidence type="ECO:0000256" key="4">
    <source>
        <dbReference type="ARBA" id="ARBA00022741"/>
    </source>
</evidence>
<protein>
    <submittedName>
        <fullName evidence="10">tRNA dimethylallyltransferase, mitochondrial</fullName>
    </submittedName>
</protein>
<evidence type="ECO:0000259" key="9">
    <source>
        <dbReference type="PROSITE" id="PS00028"/>
    </source>
</evidence>